<feature type="compositionally biased region" description="Polar residues" evidence="3">
    <location>
        <begin position="78"/>
        <end position="99"/>
    </location>
</feature>
<dbReference type="SMART" id="SM00300">
    <property type="entry name" value="ChSh"/>
    <property type="match status" value="1"/>
</dbReference>
<accession>A0A1S3DRI9</accession>
<feature type="domain" description="Chromo" evidence="4">
    <location>
        <begin position="10"/>
        <end position="68"/>
    </location>
</feature>
<dbReference type="GO" id="GO:0005634">
    <property type="term" value="C:nucleus"/>
    <property type="evidence" value="ECO:0007669"/>
    <property type="project" value="UniProtKB-SubCell"/>
</dbReference>
<dbReference type="KEGG" id="dci:103523075"/>
<dbReference type="Gene3D" id="2.40.50.40">
    <property type="match status" value="1"/>
</dbReference>
<protein>
    <submittedName>
        <fullName evidence="6">Chromobox protein homolog 1-like</fullName>
    </submittedName>
</protein>
<dbReference type="InterPro" id="IPR008251">
    <property type="entry name" value="Chromo_shadow_dom"/>
</dbReference>
<evidence type="ECO:0000256" key="1">
    <source>
        <dbReference type="ARBA" id="ARBA00004123"/>
    </source>
</evidence>
<dbReference type="CDD" id="cd00034">
    <property type="entry name" value="CSD"/>
    <property type="match status" value="1"/>
</dbReference>
<organism evidence="5 6">
    <name type="scientific">Diaphorina citri</name>
    <name type="common">Asian citrus psyllid</name>
    <dbReference type="NCBI Taxonomy" id="121845"/>
    <lineage>
        <taxon>Eukaryota</taxon>
        <taxon>Metazoa</taxon>
        <taxon>Ecdysozoa</taxon>
        <taxon>Arthropoda</taxon>
        <taxon>Hexapoda</taxon>
        <taxon>Insecta</taxon>
        <taxon>Pterygota</taxon>
        <taxon>Neoptera</taxon>
        <taxon>Paraneoptera</taxon>
        <taxon>Hemiptera</taxon>
        <taxon>Sternorrhyncha</taxon>
        <taxon>Psylloidea</taxon>
        <taxon>Psyllidae</taxon>
        <taxon>Diaphorininae</taxon>
        <taxon>Diaphorina</taxon>
    </lineage>
</organism>
<dbReference type="GO" id="GO:0005694">
    <property type="term" value="C:chromosome"/>
    <property type="evidence" value="ECO:0007669"/>
    <property type="project" value="UniProtKB-ARBA"/>
</dbReference>
<dbReference type="PaxDb" id="121845-A0A1S3DRI9"/>
<evidence type="ECO:0000256" key="3">
    <source>
        <dbReference type="SAM" id="MobiDB-lite"/>
    </source>
</evidence>
<reference evidence="6" key="1">
    <citation type="submission" date="2025-08" db="UniProtKB">
        <authorList>
            <consortium name="RefSeq"/>
        </authorList>
    </citation>
    <scope>IDENTIFICATION</scope>
</reference>
<sequence>MAVTGYERNLPLERILGASRVTGQIELLVKWQGCDKLDLVPAKQLNQNNPQEVIEFYERRIIFESKGEEPYALKQEEPSNLSTQQNVQVKPNLTETKQTQQKKESTRKRKRC</sequence>
<evidence type="ECO:0000256" key="2">
    <source>
        <dbReference type="ARBA" id="ARBA00023242"/>
    </source>
</evidence>
<keyword evidence="5" id="KW-1185">Reference proteome</keyword>
<dbReference type="GeneID" id="103523075"/>
<comment type="subcellular location">
    <subcellularLocation>
        <location evidence="1">Nucleus</location>
    </subcellularLocation>
</comment>
<feature type="region of interest" description="Disordered" evidence="3">
    <location>
        <begin position="72"/>
        <end position="112"/>
    </location>
</feature>
<dbReference type="STRING" id="121845.A0A1S3DRI9"/>
<dbReference type="InterPro" id="IPR016197">
    <property type="entry name" value="Chromo-like_dom_sf"/>
</dbReference>
<dbReference type="Pfam" id="PF01393">
    <property type="entry name" value="Chromo_shadow"/>
    <property type="match status" value="1"/>
</dbReference>
<dbReference type="AlphaFoldDB" id="A0A1S3DRI9"/>
<dbReference type="PROSITE" id="PS50013">
    <property type="entry name" value="CHROMO_2"/>
    <property type="match status" value="1"/>
</dbReference>
<gene>
    <name evidence="6" type="primary">LOC103523075</name>
</gene>
<keyword evidence="2" id="KW-0539">Nucleus</keyword>
<dbReference type="RefSeq" id="XP_008486371.1">
    <property type="nucleotide sequence ID" value="XM_008488149.3"/>
</dbReference>
<evidence type="ECO:0000313" key="6">
    <source>
        <dbReference type="RefSeq" id="XP_008486371.1"/>
    </source>
</evidence>
<evidence type="ECO:0000313" key="5">
    <source>
        <dbReference type="Proteomes" id="UP000079169"/>
    </source>
</evidence>
<evidence type="ECO:0000259" key="4">
    <source>
        <dbReference type="PROSITE" id="PS50013"/>
    </source>
</evidence>
<name>A0A1S3DRI9_DIACI</name>
<proteinExistence type="predicted"/>
<dbReference type="SUPFAM" id="SSF54160">
    <property type="entry name" value="Chromo domain-like"/>
    <property type="match status" value="1"/>
</dbReference>
<dbReference type="Proteomes" id="UP000079169">
    <property type="component" value="Unplaced"/>
</dbReference>
<dbReference type="InterPro" id="IPR000953">
    <property type="entry name" value="Chromo/chromo_shadow_dom"/>
</dbReference>